<keyword evidence="4" id="KW-1185">Reference proteome</keyword>
<evidence type="ECO:0000313" key="4">
    <source>
        <dbReference type="Proteomes" id="UP000276128"/>
    </source>
</evidence>
<dbReference type="Gene3D" id="1.25.40.340">
    <property type="match status" value="1"/>
</dbReference>
<dbReference type="PANTHER" id="PTHR33434">
    <property type="entry name" value="DEGV DOMAIN-CONTAINING PROTEIN DR_1986-RELATED"/>
    <property type="match status" value="1"/>
</dbReference>
<dbReference type="Gene3D" id="3.40.50.10170">
    <property type="match status" value="1"/>
</dbReference>
<dbReference type="InterPro" id="IPR043168">
    <property type="entry name" value="DegV_C"/>
</dbReference>
<dbReference type="SUPFAM" id="SSF82549">
    <property type="entry name" value="DAK1/DegV-like"/>
    <property type="match status" value="1"/>
</dbReference>
<dbReference type="GO" id="GO:0004371">
    <property type="term" value="F:glycerone kinase activity"/>
    <property type="evidence" value="ECO:0007669"/>
    <property type="project" value="InterPro"/>
</dbReference>
<dbReference type="AlphaFoldDB" id="A0A3S0BPN6"/>
<dbReference type="Proteomes" id="UP000276128">
    <property type="component" value="Unassembled WGS sequence"/>
</dbReference>
<dbReference type="InterPro" id="IPR036117">
    <property type="entry name" value="DhaL_dom_sf"/>
</dbReference>
<dbReference type="EMBL" id="RXHU01000009">
    <property type="protein sequence ID" value="RTE11379.1"/>
    <property type="molecule type" value="Genomic_DNA"/>
</dbReference>
<dbReference type="PANTHER" id="PTHR33434:SF2">
    <property type="entry name" value="FATTY ACID-BINDING PROTEIN TM_1468"/>
    <property type="match status" value="1"/>
</dbReference>
<dbReference type="SUPFAM" id="SSF101473">
    <property type="entry name" value="DhaL-like"/>
    <property type="match status" value="1"/>
</dbReference>
<dbReference type="Pfam" id="PF02734">
    <property type="entry name" value="Dak2"/>
    <property type="match status" value="1"/>
</dbReference>
<dbReference type="InterPro" id="IPR050270">
    <property type="entry name" value="DegV_domain_contain"/>
</dbReference>
<dbReference type="NCBIfam" id="TIGR00762">
    <property type="entry name" value="DegV"/>
    <property type="match status" value="1"/>
</dbReference>
<name>A0A3S0BPN6_9BACL</name>
<proteinExistence type="predicted"/>
<protein>
    <submittedName>
        <fullName evidence="3">DegV family EDD domain-containing protein</fullName>
    </submittedName>
</protein>
<reference evidence="3 4" key="1">
    <citation type="submission" date="2018-12" db="EMBL/GenBank/DDBJ databases">
        <title>Bacillus ochoae sp. nov., Paenibacillus whitsoniae sp. nov., Paenibacillus spiritus sp. nov. Isolated from the Mars Exploration Rover during spacecraft assembly.</title>
        <authorList>
            <person name="Seuylemezian A."/>
            <person name="Vaishampayan P."/>
        </authorList>
    </citation>
    <scope>NUCLEOTIDE SEQUENCE [LARGE SCALE GENOMIC DNA]</scope>
    <source>
        <strain evidence="3 4">MER 54</strain>
    </source>
</reference>
<dbReference type="RefSeq" id="WP_126139549.1">
    <property type="nucleotide sequence ID" value="NZ_RXHU01000009.1"/>
</dbReference>
<comment type="caution">
    <text evidence="3">The sequence shown here is derived from an EMBL/GenBank/DDBJ whole genome shotgun (WGS) entry which is preliminary data.</text>
</comment>
<sequence>MQLLDHRTFYALMIAGAKEVIHREQELNAINVFPVADGDTGSNLAHLMRMILRESRWCEPSVHMLDSIKQACLKGSRGNSGMIFSQFIIAMCDFLRVHPALNGAQFVEMCEHSAAMSRRSVQDPQEGTVLTVMKDWALALRSRLRESDLLLGLLQPSLQAAFISLERTKDQLPILHRHGIVDAGAKGFVHFLQGFVSSLSETAVSEEQPTSLTELTFSEGNASSHFLAEPPELRYCAEFLIDVKNDWEKLQHKVAAMGNSMVAVGNSHQGKIHIHTNVPDQIAEAIHERGHIVYQKVDDMQRQYDMLHRRQASVALVVDSACDIPEAWLDRYQIYRIPLLLELDGSVYLDKVTLRSQSFYDKLETLSEPARTSQPAQETISALYEQLLHHYDHVISIHLAKPLSGTFDACRQAASLINADRIHVIDSRTLSGAYGLLVLQTAEAIKAGKSVDDVRQSLLTAIPRSEILVSVPTLEHMIRGGRVSPMQGLLAKWLRMKPIVSLNHEGKSKLYGKTLFQRSNLRKMLKHLANLHARNPIEQYVVLHAEAEVESRTCVEAMTRLTGRAPVYVTSVSPVIGLNAGKGAVSVAMLLSNTNMREEH</sequence>
<evidence type="ECO:0000259" key="2">
    <source>
        <dbReference type="PROSITE" id="PS51480"/>
    </source>
</evidence>
<dbReference type="Gene3D" id="3.30.1180.10">
    <property type="match status" value="1"/>
</dbReference>
<feature type="domain" description="DhaL" evidence="2">
    <location>
        <begin position="7"/>
        <end position="197"/>
    </location>
</feature>
<dbReference type="InterPro" id="IPR003797">
    <property type="entry name" value="DegV"/>
</dbReference>
<dbReference type="Pfam" id="PF02645">
    <property type="entry name" value="DegV"/>
    <property type="match status" value="1"/>
</dbReference>
<dbReference type="InterPro" id="IPR048394">
    <property type="entry name" value="FakA-like_M"/>
</dbReference>
<dbReference type="InterPro" id="IPR004007">
    <property type="entry name" value="DhaL_dom"/>
</dbReference>
<evidence type="ECO:0000313" key="3">
    <source>
        <dbReference type="EMBL" id="RTE11379.1"/>
    </source>
</evidence>
<evidence type="ECO:0000256" key="1">
    <source>
        <dbReference type="ARBA" id="ARBA00023121"/>
    </source>
</evidence>
<dbReference type="GO" id="GO:0006071">
    <property type="term" value="P:glycerol metabolic process"/>
    <property type="evidence" value="ECO:0007669"/>
    <property type="project" value="InterPro"/>
</dbReference>
<organism evidence="3 4">
    <name type="scientific">Paenibacillus whitsoniae</name>
    <dbReference type="NCBI Taxonomy" id="2496558"/>
    <lineage>
        <taxon>Bacteria</taxon>
        <taxon>Bacillati</taxon>
        <taxon>Bacillota</taxon>
        <taxon>Bacilli</taxon>
        <taxon>Bacillales</taxon>
        <taxon>Paenibacillaceae</taxon>
        <taxon>Paenibacillus</taxon>
    </lineage>
</organism>
<dbReference type="PROSITE" id="PS51480">
    <property type="entry name" value="DHAL"/>
    <property type="match status" value="1"/>
</dbReference>
<dbReference type="SMART" id="SM01120">
    <property type="entry name" value="Dak2"/>
    <property type="match status" value="1"/>
</dbReference>
<accession>A0A3S0BPN6</accession>
<keyword evidence="1" id="KW-0446">Lipid-binding</keyword>
<dbReference type="Pfam" id="PF21645">
    <property type="entry name" value="FakA-like_M"/>
    <property type="match status" value="1"/>
</dbReference>
<dbReference type="GO" id="GO:0008289">
    <property type="term" value="F:lipid binding"/>
    <property type="evidence" value="ECO:0007669"/>
    <property type="project" value="UniProtKB-KW"/>
</dbReference>
<dbReference type="SMART" id="SM01121">
    <property type="entry name" value="Dak1_2"/>
    <property type="match status" value="1"/>
</dbReference>
<dbReference type="PROSITE" id="PS51482">
    <property type="entry name" value="DEGV"/>
    <property type="match status" value="1"/>
</dbReference>
<dbReference type="InterPro" id="IPR033470">
    <property type="entry name" value="FakA-like_C"/>
</dbReference>
<gene>
    <name evidence="3" type="ORF">EJQ19_02040</name>
</gene>
<dbReference type="OrthoDB" id="9760324at2"/>